<evidence type="ECO:0000313" key="2">
    <source>
        <dbReference type="Proteomes" id="UP000295132"/>
    </source>
</evidence>
<sequence length="61" mass="7042">METKKIKRTAVDSILYTEVDDCKTDDQTDDWDVQFEGSEKTMGTVLSAFLFQEIYKIGQDN</sequence>
<proteinExistence type="predicted"/>
<reference evidence="1 2" key="1">
    <citation type="submission" date="2019-03" db="EMBL/GenBank/DDBJ databases">
        <title>Bacillus niacini sp. nov. a Nicotinate-Metabolizing Mesophile Isolated from Soil.</title>
        <authorList>
            <person name="Zhang G."/>
        </authorList>
    </citation>
    <scope>NUCLEOTIDE SEQUENCE [LARGE SCALE GENOMIC DNA]</scope>
    <source>
        <strain evidence="1 2">WN066</strain>
    </source>
</reference>
<organism evidence="1 2">
    <name type="scientific">Bacillus salipaludis</name>
    <dbReference type="NCBI Taxonomy" id="2547811"/>
    <lineage>
        <taxon>Bacteria</taxon>
        <taxon>Bacillati</taxon>
        <taxon>Bacillota</taxon>
        <taxon>Bacilli</taxon>
        <taxon>Bacillales</taxon>
        <taxon>Bacillaceae</taxon>
        <taxon>Bacillus</taxon>
    </lineage>
</organism>
<dbReference type="EMBL" id="SMYO01000002">
    <property type="protein sequence ID" value="TDK64165.1"/>
    <property type="molecule type" value="Genomic_DNA"/>
</dbReference>
<dbReference type="RefSeq" id="WP_133333105.1">
    <property type="nucleotide sequence ID" value="NZ_SMYO01000002.1"/>
</dbReference>
<dbReference type="AlphaFoldDB" id="A0A4R5VXR1"/>
<name>A0A4R5VXR1_9BACI</name>
<gene>
    <name evidence="1" type="ORF">E2K98_04700</name>
</gene>
<dbReference type="Proteomes" id="UP000295132">
    <property type="component" value="Unassembled WGS sequence"/>
</dbReference>
<comment type="caution">
    <text evidence="1">The sequence shown here is derived from an EMBL/GenBank/DDBJ whole genome shotgun (WGS) entry which is preliminary data.</text>
</comment>
<protein>
    <submittedName>
        <fullName evidence="1">Uncharacterized protein</fullName>
    </submittedName>
</protein>
<evidence type="ECO:0000313" key="1">
    <source>
        <dbReference type="EMBL" id="TDK64165.1"/>
    </source>
</evidence>
<accession>A0A4R5VXR1</accession>